<evidence type="ECO:0000256" key="1">
    <source>
        <dbReference type="SAM" id="MobiDB-lite"/>
    </source>
</evidence>
<dbReference type="GeneID" id="97278057"/>
<feature type="compositionally biased region" description="Polar residues" evidence="1">
    <location>
        <begin position="1"/>
        <end position="16"/>
    </location>
</feature>
<protein>
    <submittedName>
        <fullName evidence="2">Uncharacterized protein</fullName>
    </submittedName>
</protein>
<accession>A0A1N6EP06</accession>
<dbReference type="AlphaFoldDB" id="A0A1N6EP06"/>
<sequence length="178" mass="20082">MTDSVSSNTEGASPTQRKSRYRRTVDRQTYLDESAQMVGALSHDITAIMGEYNRQLVELHERLRDAQPRSHGAVLMDLNRCGYGCLGCPHPVWVKWMDKQKNNRQSASKWIAVRLSRPGTAARSKSIPDEARELIAEAQALIERRARFIDHLKRINKAIGAARSTRPDLGFQHTGEGE</sequence>
<organism evidence="2 3">
    <name type="scientific">Vreelandella aquamarina</name>
    <dbReference type="NCBI Taxonomy" id="77097"/>
    <lineage>
        <taxon>Bacteria</taxon>
        <taxon>Pseudomonadati</taxon>
        <taxon>Pseudomonadota</taxon>
        <taxon>Gammaproteobacteria</taxon>
        <taxon>Oceanospirillales</taxon>
        <taxon>Halomonadaceae</taxon>
        <taxon>Vreelandella</taxon>
    </lineage>
</organism>
<dbReference type="RefSeq" id="WP_074211784.1">
    <property type="nucleotide sequence ID" value="NZ_BJOI01000069.1"/>
</dbReference>
<proteinExistence type="predicted"/>
<dbReference type="Proteomes" id="UP000185024">
    <property type="component" value="Unassembled WGS sequence"/>
</dbReference>
<feature type="region of interest" description="Disordered" evidence="1">
    <location>
        <begin position="1"/>
        <end position="25"/>
    </location>
</feature>
<gene>
    <name evidence="2" type="ORF">SAMN05878438_3781</name>
</gene>
<reference evidence="2 3" key="1">
    <citation type="submission" date="2016-11" db="EMBL/GenBank/DDBJ databases">
        <authorList>
            <person name="Jaros S."/>
            <person name="Januszkiewicz K."/>
            <person name="Wedrychowicz H."/>
        </authorList>
    </citation>
    <scope>NUCLEOTIDE SEQUENCE [LARGE SCALE GENOMIC DNA]</scope>
    <source>
        <strain evidence="2 3">ACAM 239</strain>
    </source>
</reference>
<evidence type="ECO:0000313" key="3">
    <source>
        <dbReference type="Proteomes" id="UP000185024"/>
    </source>
</evidence>
<evidence type="ECO:0000313" key="2">
    <source>
        <dbReference type="EMBL" id="SIN87915.1"/>
    </source>
</evidence>
<dbReference type="EMBL" id="FSQX01000002">
    <property type="protein sequence ID" value="SIN87915.1"/>
    <property type="molecule type" value="Genomic_DNA"/>
</dbReference>
<name>A0A1N6EP06_9GAMM</name>